<organism evidence="1 2">
    <name type="scientific">Cryptococcus amylolentus CBS 6273</name>
    <dbReference type="NCBI Taxonomy" id="1296118"/>
    <lineage>
        <taxon>Eukaryota</taxon>
        <taxon>Fungi</taxon>
        <taxon>Dikarya</taxon>
        <taxon>Basidiomycota</taxon>
        <taxon>Agaricomycotina</taxon>
        <taxon>Tremellomycetes</taxon>
        <taxon>Tremellales</taxon>
        <taxon>Cryptococcaceae</taxon>
        <taxon>Cryptococcus</taxon>
    </lineage>
</organism>
<evidence type="ECO:0008006" key="3">
    <source>
        <dbReference type="Google" id="ProtNLM"/>
    </source>
</evidence>
<proteinExistence type="predicted"/>
<sequence>MEKDQDRYTATLLEYAQHYIAVADIKLEVKGIGSLYPFDNSCGYTLGPITSMGTFMRPEPPYFLGPFKTLKERYVAHIDQALFHIRSTSFFMLYPIQVYLWLLELRDMIAECEVLAREEEEIYIRHADDCFRQSMRDSEGHLTGCLDWEAYATTKAEAFSSLLHLHLKEAWDEGDNALNSGELLMIGCFGKLGRSDLGECIRNGRLYARLEEALRVDQDLLGYINRRGNVNGLLDAFRARGQEVPGPFESNEETKAWIGSLEKKREDNGELDEVRSAWEEYDNARRGVDARFEGIMDAVIEEEYKRLGLMEEDGVTVSD</sequence>
<name>A0A1E3JDU5_9TREE</name>
<evidence type="ECO:0000313" key="2">
    <source>
        <dbReference type="Proteomes" id="UP000095149"/>
    </source>
</evidence>
<dbReference type="Proteomes" id="UP000095149">
    <property type="component" value="Unassembled WGS sequence"/>
</dbReference>
<evidence type="ECO:0000313" key="1">
    <source>
        <dbReference type="EMBL" id="ODN98081.1"/>
    </source>
</evidence>
<reference evidence="1 2" key="1">
    <citation type="submission" date="2016-06" db="EMBL/GenBank/DDBJ databases">
        <title>Evolution of pathogenesis and genome organization in the Tremellales.</title>
        <authorList>
            <person name="Cuomo C."/>
            <person name="Litvintseva A."/>
            <person name="Heitman J."/>
            <person name="Chen Y."/>
            <person name="Sun S."/>
            <person name="Springer D."/>
            <person name="Dromer F."/>
            <person name="Young S."/>
            <person name="Zeng Q."/>
            <person name="Chapman S."/>
            <person name="Gujja S."/>
            <person name="Saif S."/>
            <person name="Birren B."/>
        </authorList>
    </citation>
    <scope>NUCLEOTIDE SEQUENCE [LARGE SCALE GENOMIC DNA]</scope>
    <source>
        <strain evidence="1 2">CBS 6273</strain>
    </source>
</reference>
<protein>
    <recommendedName>
        <fullName evidence="3">Aminoglycoside phosphotransferase domain-containing protein</fullName>
    </recommendedName>
</protein>
<gene>
    <name evidence="1" type="ORF">I350_07723</name>
</gene>
<dbReference type="AlphaFoldDB" id="A0A1E3JDU5"/>
<accession>A0A1E3JDU5</accession>
<comment type="caution">
    <text evidence="1">The sequence shown here is derived from an EMBL/GenBank/DDBJ whole genome shotgun (WGS) entry which is preliminary data.</text>
</comment>
<dbReference type="EMBL" id="MEKH01000013">
    <property type="protein sequence ID" value="ODN98081.1"/>
    <property type="molecule type" value="Genomic_DNA"/>
</dbReference>